<evidence type="ECO:0000313" key="9">
    <source>
        <dbReference type="Proteomes" id="UP001500426"/>
    </source>
</evidence>
<dbReference type="SMART" id="SM00702">
    <property type="entry name" value="P4Hc"/>
    <property type="match status" value="1"/>
</dbReference>
<evidence type="ECO:0000313" key="8">
    <source>
        <dbReference type="EMBL" id="GAA4046319.1"/>
    </source>
</evidence>
<reference evidence="9" key="1">
    <citation type="journal article" date="2019" name="Int. J. Syst. Evol. Microbiol.">
        <title>The Global Catalogue of Microorganisms (GCM) 10K type strain sequencing project: providing services to taxonomists for standard genome sequencing and annotation.</title>
        <authorList>
            <consortium name="The Broad Institute Genomics Platform"/>
            <consortium name="The Broad Institute Genome Sequencing Center for Infectious Disease"/>
            <person name="Wu L."/>
            <person name="Ma J."/>
        </authorList>
    </citation>
    <scope>NUCLEOTIDE SEQUENCE [LARGE SCALE GENOMIC DNA]</scope>
    <source>
        <strain evidence="9">JCM 17068</strain>
    </source>
</reference>
<proteinExistence type="predicted"/>
<name>A0ABP7UKU6_9FLAO</name>
<evidence type="ECO:0000256" key="6">
    <source>
        <dbReference type="ARBA" id="ARBA00023004"/>
    </source>
</evidence>
<accession>A0ABP7UKU6</accession>
<dbReference type="Pfam" id="PF13640">
    <property type="entry name" value="2OG-FeII_Oxy_3"/>
    <property type="match status" value="1"/>
</dbReference>
<keyword evidence="9" id="KW-1185">Reference proteome</keyword>
<gene>
    <name evidence="8" type="ORF">GCM10022388_09670</name>
</gene>
<keyword evidence="4" id="KW-0223">Dioxygenase</keyword>
<dbReference type="Proteomes" id="UP001500426">
    <property type="component" value="Unassembled WGS sequence"/>
</dbReference>
<evidence type="ECO:0000256" key="5">
    <source>
        <dbReference type="ARBA" id="ARBA00023002"/>
    </source>
</evidence>
<protein>
    <submittedName>
        <fullName evidence="8">2OG-Fe(II) oxygenase family protein</fullName>
    </submittedName>
</protein>
<comment type="cofactor">
    <cofactor evidence="1">
        <name>L-ascorbate</name>
        <dbReference type="ChEBI" id="CHEBI:38290"/>
    </cofactor>
</comment>
<comment type="caution">
    <text evidence="8">The sequence shown here is derived from an EMBL/GenBank/DDBJ whole genome shotgun (WGS) entry which is preliminary data.</text>
</comment>
<dbReference type="RefSeq" id="WP_345091448.1">
    <property type="nucleotide sequence ID" value="NZ_BAABCS010000009.1"/>
</dbReference>
<keyword evidence="5" id="KW-0560">Oxidoreductase</keyword>
<organism evidence="8 9">
    <name type="scientific">Flavobacterium chungnamense</name>
    <dbReference type="NCBI Taxonomy" id="706182"/>
    <lineage>
        <taxon>Bacteria</taxon>
        <taxon>Pseudomonadati</taxon>
        <taxon>Bacteroidota</taxon>
        <taxon>Flavobacteriia</taxon>
        <taxon>Flavobacteriales</taxon>
        <taxon>Flavobacteriaceae</taxon>
        <taxon>Flavobacterium</taxon>
    </lineage>
</organism>
<sequence>MDANFETLIASYMEHKVGVADHFLSDDLCYHLKANMLALNDDQKMITAGVGNDGTMVFDDLIRNDKIYWLDKAHNNRHETEFLEKIEAFIEYLNETCFTNIKSYEFHYSLYEIGSFYRPHLDQFEDDNKRQFSMVSYLNPHWNTEDGGELFIHQKPNNQTIAPMQGKTVFFKSDELQHEVLVTNERRFSVTGWLKRG</sequence>
<keyword evidence="6" id="KW-0408">Iron</keyword>
<dbReference type="PROSITE" id="PS51471">
    <property type="entry name" value="FE2OG_OXY"/>
    <property type="match status" value="1"/>
</dbReference>
<dbReference type="InterPro" id="IPR006620">
    <property type="entry name" value="Pro_4_hyd_alph"/>
</dbReference>
<dbReference type="InterPro" id="IPR005123">
    <property type="entry name" value="Oxoglu/Fe-dep_dioxygenase_dom"/>
</dbReference>
<keyword evidence="2" id="KW-0479">Metal-binding</keyword>
<dbReference type="InterPro" id="IPR044862">
    <property type="entry name" value="Pro_4_hyd_alph_FE2OG_OXY"/>
</dbReference>
<dbReference type="InterPro" id="IPR051559">
    <property type="entry name" value="HIF_prolyl_hydroxylases"/>
</dbReference>
<dbReference type="PANTHER" id="PTHR12907:SF26">
    <property type="entry name" value="HIF PROLYL HYDROXYLASE, ISOFORM C"/>
    <property type="match status" value="1"/>
</dbReference>
<dbReference type="EMBL" id="BAABCS010000009">
    <property type="protein sequence ID" value="GAA4046319.1"/>
    <property type="molecule type" value="Genomic_DNA"/>
</dbReference>
<dbReference type="PANTHER" id="PTHR12907">
    <property type="entry name" value="EGL NINE HOMOLOG-RELATED"/>
    <property type="match status" value="1"/>
</dbReference>
<evidence type="ECO:0000259" key="7">
    <source>
        <dbReference type="PROSITE" id="PS51471"/>
    </source>
</evidence>
<dbReference type="Gene3D" id="2.60.120.620">
    <property type="entry name" value="q2cbj1_9rhob like domain"/>
    <property type="match status" value="1"/>
</dbReference>
<evidence type="ECO:0000256" key="4">
    <source>
        <dbReference type="ARBA" id="ARBA00022964"/>
    </source>
</evidence>
<evidence type="ECO:0000256" key="3">
    <source>
        <dbReference type="ARBA" id="ARBA00022896"/>
    </source>
</evidence>
<evidence type="ECO:0000256" key="1">
    <source>
        <dbReference type="ARBA" id="ARBA00001961"/>
    </source>
</evidence>
<keyword evidence="3" id="KW-0847">Vitamin C</keyword>
<feature type="domain" description="Fe2OG dioxygenase" evidence="7">
    <location>
        <begin position="102"/>
        <end position="196"/>
    </location>
</feature>
<evidence type="ECO:0000256" key="2">
    <source>
        <dbReference type="ARBA" id="ARBA00022723"/>
    </source>
</evidence>